<evidence type="ECO:0000256" key="8">
    <source>
        <dbReference type="SAM" id="Phobius"/>
    </source>
</evidence>
<dbReference type="InterPro" id="IPR038770">
    <property type="entry name" value="Na+/solute_symporter_sf"/>
</dbReference>
<feature type="transmembrane region" description="Helical" evidence="8">
    <location>
        <begin position="91"/>
        <end position="111"/>
    </location>
</feature>
<keyword evidence="3" id="KW-0813">Transport</keyword>
<dbReference type="PANTHER" id="PTHR36838:SF3">
    <property type="entry name" value="TRANSPORTER AUXIN EFFLUX CARRIER EC FAMILY"/>
    <property type="match status" value="1"/>
</dbReference>
<dbReference type="EMBL" id="CP063078">
    <property type="protein sequence ID" value="QOQ87920.1"/>
    <property type="molecule type" value="Genomic_DNA"/>
</dbReference>
<dbReference type="GO" id="GO:0055085">
    <property type="term" value="P:transmembrane transport"/>
    <property type="evidence" value="ECO:0007669"/>
    <property type="project" value="InterPro"/>
</dbReference>
<gene>
    <name evidence="9" type="ORF">IMC76_03730</name>
</gene>
<feature type="transmembrane region" description="Helical" evidence="8">
    <location>
        <begin position="219"/>
        <end position="241"/>
    </location>
</feature>
<keyword evidence="10" id="KW-1185">Reference proteome</keyword>
<feature type="transmembrane region" description="Helical" evidence="8">
    <location>
        <begin position="59"/>
        <end position="79"/>
    </location>
</feature>
<dbReference type="Pfam" id="PF03547">
    <property type="entry name" value="Mem_trans"/>
    <property type="match status" value="2"/>
</dbReference>
<dbReference type="Proteomes" id="UP000594749">
    <property type="component" value="Chromosome"/>
</dbReference>
<proteinExistence type="inferred from homology"/>
<evidence type="ECO:0000256" key="4">
    <source>
        <dbReference type="ARBA" id="ARBA00022475"/>
    </source>
</evidence>
<keyword evidence="5 8" id="KW-0812">Transmembrane</keyword>
<dbReference type="PANTHER" id="PTHR36838">
    <property type="entry name" value="AUXIN EFFLUX CARRIER FAMILY PROTEIN"/>
    <property type="match status" value="1"/>
</dbReference>
<dbReference type="OrthoDB" id="9786183at2"/>
<feature type="transmembrane region" description="Helical" evidence="8">
    <location>
        <begin position="166"/>
        <end position="188"/>
    </location>
</feature>
<sequence length="300" mass="32634">MLYTTLYSVFFILFAGYFAKRVGALKQSQAGVLFDFVIMFAMPCLILSKIYHLDINPHLFIYIFMGFISSVIAALFAVLVGKIFKFNSATLISIFLLTTFGNTLFIGIPIVTTLFGDDIIGEVVLYDAFAGALPISIFGPFILSLDSKKRPSIIKLAKKVLFFPPFIGLVLGLVCKIFTIPEFVFVPFESLGSTATPVALFAIGLSLSFGAIKSSYKGTIIVILSKTLLTPFIFISIVNLIGLERTISILNAFYLCSMPTATIACALVIKANKDADLAVSTVAFGLLFLALSAPLIKFML</sequence>
<feature type="transmembrane region" description="Helical" evidence="8">
    <location>
        <begin position="194"/>
        <end position="212"/>
    </location>
</feature>
<feature type="transmembrane region" description="Helical" evidence="8">
    <location>
        <begin position="6"/>
        <end position="23"/>
    </location>
</feature>
<feature type="transmembrane region" description="Helical" evidence="8">
    <location>
        <begin position="30"/>
        <end position="53"/>
    </location>
</feature>
<feature type="transmembrane region" description="Helical" evidence="8">
    <location>
        <begin position="247"/>
        <end position="269"/>
    </location>
</feature>
<feature type="transmembrane region" description="Helical" evidence="8">
    <location>
        <begin position="123"/>
        <end position="145"/>
    </location>
</feature>
<dbReference type="InterPro" id="IPR004776">
    <property type="entry name" value="Mem_transp_PIN-like"/>
</dbReference>
<reference evidence="9 10" key="1">
    <citation type="submission" date="2020-10" db="EMBL/GenBank/DDBJ databases">
        <title>Campylobacter and Helicobacter PacBio genomes.</title>
        <authorList>
            <person name="Lane C."/>
        </authorList>
    </citation>
    <scope>NUCLEOTIDE SEQUENCE [LARGE SCALE GENOMIC DNA]</scope>
    <source>
        <strain evidence="9 10">2016D-0077</strain>
    </source>
</reference>
<evidence type="ECO:0000256" key="2">
    <source>
        <dbReference type="ARBA" id="ARBA00010145"/>
    </source>
</evidence>
<evidence type="ECO:0000313" key="9">
    <source>
        <dbReference type="EMBL" id="QOQ87920.1"/>
    </source>
</evidence>
<accession>A0A7M1LHK4</accession>
<comment type="similarity">
    <text evidence="2">Belongs to the auxin efflux carrier (TC 2.A.69) family.</text>
</comment>
<evidence type="ECO:0000256" key="6">
    <source>
        <dbReference type="ARBA" id="ARBA00022989"/>
    </source>
</evidence>
<evidence type="ECO:0000256" key="5">
    <source>
        <dbReference type="ARBA" id="ARBA00022692"/>
    </source>
</evidence>
<evidence type="ECO:0000256" key="3">
    <source>
        <dbReference type="ARBA" id="ARBA00022448"/>
    </source>
</evidence>
<comment type="subcellular location">
    <subcellularLocation>
        <location evidence="1">Cell membrane</location>
        <topology evidence="1">Multi-pass membrane protein</topology>
    </subcellularLocation>
</comment>
<dbReference type="Gene3D" id="1.20.1530.20">
    <property type="match status" value="1"/>
</dbReference>
<protein>
    <submittedName>
        <fullName evidence="9">AEC family transporter</fullName>
    </submittedName>
</protein>
<organism evidence="9 10">
    <name type="scientific">Campylobacter corcagiensis</name>
    <dbReference type="NCBI Taxonomy" id="1448857"/>
    <lineage>
        <taxon>Bacteria</taxon>
        <taxon>Pseudomonadati</taxon>
        <taxon>Campylobacterota</taxon>
        <taxon>Epsilonproteobacteria</taxon>
        <taxon>Campylobacterales</taxon>
        <taxon>Campylobacteraceae</taxon>
        <taxon>Campylobacter</taxon>
    </lineage>
</organism>
<evidence type="ECO:0000256" key="1">
    <source>
        <dbReference type="ARBA" id="ARBA00004651"/>
    </source>
</evidence>
<dbReference type="GO" id="GO:0005886">
    <property type="term" value="C:plasma membrane"/>
    <property type="evidence" value="ECO:0007669"/>
    <property type="project" value="UniProtKB-SubCell"/>
</dbReference>
<name>A0A7M1LHK4_9BACT</name>
<keyword evidence="6 8" id="KW-1133">Transmembrane helix</keyword>
<dbReference type="RefSeq" id="WP_025802133.1">
    <property type="nucleotide sequence ID" value="NZ_CP053842.1"/>
</dbReference>
<evidence type="ECO:0000256" key="7">
    <source>
        <dbReference type="ARBA" id="ARBA00023136"/>
    </source>
</evidence>
<feature type="transmembrane region" description="Helical" evidence="8">
    <location>
        <begin position="276"/>
        <end position="296"/>
    </location>
</feature>
<evidence type="ECO:0000313" key="10">
    <source>
        <dbReference type="Proteomes" id="UP000594749"/>
    </source>
</evidence>
<keyword evidence="4" id="KW-1003">Cell membrane</keyword>
<keyword evidence="7 8" id="KW-0472">Membrane</keyword>
<dbReference type="AlphaFoldDB" id="A0A7M1LHK4"/>